<reference evidence="4" key="1">
    <citation type="submission" date="2016-10" db="EMBL/GenBank/DDBJ databases">
        <authorList>
            <person name="Varghese N."/>
            <person name="Submissions S."/>
        </authorList>
    </citation>
    <scope>NUCLEOTIDE SEQUENCE [LARGE SCALE GENOMIC DNA]</scope>
    <source>
        <strain evidence="4">DSM 44232</strain>
    </source>
</reference>
<dbReference type="Proteomes" id="UP000198583">
    <property type="component" value="Unassembled WGS sequence"/>
</dbReference>
<feature type="domain" description="wHTH-Hsp90 Na associated" evidence="2">
    <location>
        <begin position="1289"/>
        <end position="1324"/>
    </location>
</feature>
<proteinExistence type="predicted"/>
<dbReference type="EMBL" id="FOYL01000001">
    <property type="protein sequence ID" value="SFQ96850.1"/>
    <property type="molecule type" value="Genomic_DNA"/>
</dbReference>
<feature type="domain" description="wHTH-Hsp90 Na associated" evidence="2">
    <location>
        <begin position="1190"/>
        <end position="1251"/>
    </location>
</feature>
<feature type="domain" description="wHTH-Hsp90 Na associated" evidence="2">
    <location>
        <begin position="802"/>
        <end position="852"/>
    </location>
</feature>
<dbReference type="InterPro" id="IPR020575">
    <property type="entry name" value="Hsp90_N"/>
</dbReference>
<dbReference type="RefSeq" id="WP_093587936.1">
    <property type="nucleotide sequence ID" value="NZ_FOYL01000001.1"/>
</dbReference>
<organism evidence="3 4">
    <name type="scientific">Lentzea waywayandensis</name>
    <dbReference type="NCBI Taxonomy" id="84724"/>
    <lineage>
        <taxon>Bacteria</taxon>
        <taxon>Bacillati</taxon>
        <taxon>Actinomycetota</taxon>
        <taxon>Actinomycetes</taxon>
        <taxon>Pseudonocardiales</taxon>
        <taxon>Pseudonocardiaceae</taxon>
        <taxon>Lentzea</taxon>
    </lineage>
</organism>
<dbReference type="SUPFAM" id="SSF55874">
    <property type="entry name" value="ATPase domain of HSP90 chaperone/DNA topoisomerase II/histidine kinase"/>
    <property type="match status" value="1"/>
</dbReference>
<dbReference type="Pfam" id="PF24401">
    <property type="entry name" value="iHD-CE"/>
    <property type="match status" value="1"/>
</dbReference>
<feature type="domain" description="wHTH-Hsp90 Na associated" evidence="2">
    <location>
        <begin position="996"/>
        <end position="1038"/>
    </location>
</feature>
<feature type="domain" description="wHTH-Hsp90 Na associated" evidence="2">
    <location>
        <begin position="866"/>
        <end position="918"/>
    </location>
</feature>
<gene>
    <name evidence="3" type="ORF">SAMN04488564_101339</name>
</gene>
<dbReference type="STRING" id="84724.SAMN04488564_101339"/>
<dbReference type="Gene3D" id="3.30.565.10">
    <property type="entry name" value="Histidine kinase-like ATPase, C-terminal domain"/>
    <property type="match status" value="1"/>
</dbReference>
<protein>
    <recommendedName>
        <fullName evidence="5">Histidine kinase-, DNA gyrase B-, and HSP90-like ATPase</fullName>
    </recommendedName>
</protein>
<keyword evidence="4" id="KW-1185">Reference proteome</keyword>
<evidence type="ECO:0000259" key="1">
    <source>
        <dbReference type="Pfam" id="PF24401"/>
    </source>
</evidence>
<dbReference type="OrthoDB" id="9802640at2"/>
<dbReference type="InterPro" id="IPR036890">
    <property type="entry name" value="HATPase_C_sf"/>
</dbReference>
<accession>A0A1I6CUE8</accession>
<evidence type="ECO:0000259" key="2">
    <source>
        <dbReference type="Pfam" id="PF24410"/>
    </source>
</evidence>
<evidence type="ECO:0000313" key="4">
    <source>
        <dbReference type="Proteomes" id="UP000198583"/>
    </source>
</evidence>
<dbReference type="InterPro" id="IPR056507">
    <property type="entry name" value="wHTH-HSP90_Na-assoc"/>
</dbReference>
<evidence type="ECO:0008006" key="5">
    <source>
        <dbReference type="Google" id="ProtNLM"/>
    </source>
</evidence>
<feature type="domain" description="wHTH-Hsp90 Na associated" evidence="2">
    <location>
        <begin position="1336"/>
        <end position="1389"/>
    </location>
</feature>
<feature type="domain" description="wHTH-Hsp90 Na associated" evidence="2">
    <location>
        <begin position="1118"/>
        <end position="1178"/>
    </location>
</feature>
<dbReference type="InterPro" id="IPR056506">
    <property type="entry name" value="iHD-CE"/>
</dbReference>
<feature type="domain" description="iHD-CE" evidence="1">
    <location>
        <begin position="28"/>
        <end position="363"/>
    </location>
</feature>
<name>A0A1I6CUE8_9PSEU</name>
<sequence length="1393" mass="152529">MPESTDVISIEVLLPLTLLSDLTTSHEWSKYAAQHVGWQGVRDDATKSATVAVVRRLAGIWETRRRSLADDPWLDVEFGTRFTDAVRWLVSLVRKHENVELSDAEVALLVTFPYLHQAFWAKQAADVLHGISPATAAFTQNHELPAFHAFAARHGILHRRGADAGDSAANSIAWWLFHHWLVGESDCYLADGLTSLLPSRLPVPLRWVLTPKRLMELLRVVQIDPAFIEDPDRENGLKPIAHIAGGSDQEQKVREQLIGYLLVIAYRTAIDSALTHRVIADHLGIEDGVTPEGVLSALRDAQWLGERTRVLTTSCDHDATVLALRRHTAALDAVLTDVARASETPGPLLALNAVPVHVSADGIELRTAQGSNKAPISLGHQFRLASDRIQELLMGEQLYGTPELAIRELYQNALDACRYREARTIYLRKTGGKVQPWSGRIDFRQGVDERGRPYLECVDNGIGMRDRELVQVFSRAGVRFSDLPEYVEEQADWASQGIESYPNSRFGIGVLSYFMLADEITVTTCRLSRAGTPEQRLEVHIAGPGALFKVRDLGKGEEAGTVVRLWLRRTGDPPRCTELLRRILWISDYEVTSDDMSGLQRWEPGELSPAAPVGTDPFEADESAETAGQVLPAPGGRVWWCETTGAILADGIWAGTSVFGAVVNLTGRDLPQLTVDRKTIIGLNHPLVEELMRAGREVLLDGPRSPLSHGWLSKLVKDMPRLADEICELAIAARYRPWTIAGNDMPIEVVGCFPTDTDMLSGQRFKQPRWDGRTGRWRLAAWRWASTGAGCAGGSGAVVPALPSDDMLLSSDREHDQWLSDTMQPELGHILSAARRAQRSPREVAERLTTLGWSTPDPETLPPDARAADPQLLSRHRDGEWPWLSRKQPVPHEHVLLAAVGTGLTPATVLERLSELGYSAAPADRFPEVVHPTDKTLLHGGLGYCMLSHPSAVPASHVLAAAATTGWTPAAVARRLTELGYSTPTTAQLPSDSDRHDNIIFTTHFGMRVESPVPLWQVTAAAIKSGRSPAQVAARFAEADLDVPVADDLPELKLPLDVLLTRVQHVDNSRPDEPLHDASVEIGHVLSVAIKTGLTPSQAARRLTELGHTPPEELPDTAEPDDLVLVSTTIGTASRPSYSHSPWLRAGTQVHLPRILIAAAKTRRSPRDVAHRFMQLGFSTPPEPLLGFGPRPDDLLLLSAALDGKAPWLDGDHTAMVRHGFTLPLGHVLVAAARLGLPASDILARLELLGLRTEAADLPAGVDALADPLLNRAVDVSRWSIYNQDQFQWLSATVPVETRHLLIAAARTGLPLTNILRRLADMGFPVEDAQRLPHAVDHTDLRLLSRDGNGQEPFRSLAEEFPLGRVPLAAAQAGTSPDEAIARLQRLGFTIGS</sequence>
<dbReference type="Pfam" id="PF24410">
    <property type="entry name" value="wHTH-HSP90_Na-assoc"/>
    <property type="match status" value="9"/>
</dbReference>
<dbReference type="PRINTS" id="PR00775">
    <property type="entry name" value="HEATSHOCK90"/>
</dbReference>
<feature type="domain" description="wHTH-Hsp90 Na associated" evidence="2">
    <location>
        <begin position="949"/>
        <end position="981"/>
    </location>
</feature>
<feature type="domain" description="wHTH-Hsp90 Na associated" evidence="2">
    <location>
        <begin position="1057"/>
        <end position="1108"/>
    </location>
</feature>
<evidence type="ECO:0000313" key="3">
    <source>
        <dbReference type="EMBL" id="SFQ96850.1"/>
    </source>
</evidence>